<evidence type="ECO:0000313" key="1">
    <source>
        <dbReference type="EMBL" id="UBZ25688.1"/>
    </source>
</evidence>
<protein>
    <submittedName>
        <fullName evidence="1">Uncharacterized protein</fullName>
    </submittedName>
</protein>
<name>A0AAE8Y3J4_9VIRU</name>
<dbReference type="EMBL" id="MZ311578">
    <property type="protein sequence ID" value="UBZ25688.1"/>
    <property type="molecule type" value="Genomic_DNA"/>
</dbReference>
<proteinExistence type="predicted"/>
<organism evidence="1 2">
    <name type="scientific">Carcinus maenas nudivirus</name>
    <dbReference type="NCBI Taxonomy" id="2880837"/>
    <lineage>
        <taxon>Viruses</taxon>
        <taxon>Viruses incertae sedis</taxon>
        <taxon>Naldaviricetes</taxon>
        <taxon>Lefavirales</taxon>
        <taxon>Nudiviridae</taxon>
        <taxon>Gammanudivirus</taxon>
        <taxon>Gammanudivirus cameanadis</taxon>
    </lineage>
</organism>
<sequence length="239" mass="27386">MNNDDATSIFPSYSATTNKRILQKNCNTNESQVIEKLYGISQTLFTDEFINILFKIYDMEEFNILNFGLFDGLTKCDMFMEYLKNDNTEKNKSFEKIFNIYFNVLSHTRLNINSVVFKNKICSLLKMTIKVPSYRSGIGMKYITANISTSFKPNNTDIITARCDIVNVIKEGFFKSINNSNIERFNFSPQISTVVIQGPLLKQVLNGVMNLQSQLMQAGKSHGVKVEPFIENTQKKLEI</sequence>
<keyword evidence="2" id="KW-1185">Reference proteome</keyword>
<gene>
    <name evidence="1" type="ORF">CmNV_097</name>
</gene>
<accession>A0AAE8Y3J4</accession>
<evidence type="ECO:0000313" key="2">
    <source>
        <dbReference type="Proteomes" id="UP000830962"/>
    </source>
</evidence>
<dbReference type="Proteomes" id="UP000830962">
    <property type="component" value="Segment"/>
</dbReference>
<reference evidence="1" key="1">
    <citation type="journal article" date="2021" name="Viruses">
        <title>Identification and Full Characterisation of Two Novel Crustacean Infecting Members of the Family Nudiviridae Provides Support for Two Subfamilies.</title>
        <authorList>
            <person name="Bateman K.S."/>
            <person name="Kerr R."/>
            <person name="Stentiford G.D."/>
            <person name="Bean T.P."/>
            <person name="Hooper C."/>
            <person name="Van Eynde B."/>
            <person name="Delbare D."/>
            <person name="Bojko J."/>
            <person name="Christiaens O."/>
            <person name="Taning C.N.T."/>
            <person name="Smagghe G."/>
            <person name="van Oers M.M."/>
            <person name="van Aerle R."/>
        </authorList>
    </citation>
    <scope>NUCLEOTIDE SEQUENCE</scope>
    <source>
        <strain evidence="1">AN2</strain>
    </source>
</reference>